<evidence type="ECO:0000313" key="2">
    <source>
        <dbReference type="EMBL" id="ETW01973.1"/>
    </source>
</evidence>
<dbReference type="Pfam" id="PF06979">
    <property type="entry name" value="TMEM70"/>
    <property type="match status" value="1"/>
</dbReference>
<evidence type="ECO:0000256" key="1">
    <source>
        <dbReference type="SAM" id="Phobius"/>
    </source>
</evidence>
<proteinExistence type="predicted"/>
<dbReference type="GO" id="GO:0031966">
    <property type="term" value="C:mitochondrial membrane"/>
    <property type="evidence" value="ECO:0007669"/>
    <property type="project" value="TreeGrafter"/>
</dbReference>
<accession>A0A024U8Q8</accession>
<dbReference type="InterPro" id="IPR009724">
    <property type="entry name" value="TMEM70"/>
</dbReference>
<feature type="transmembrane region" description="Helical" evidence="1">
    <location>
        <begin position="60"/>
        <end position="82"/>
    </location>
</feature>
<reference evidence="2" key="1">
    <citation type="submission" date="2013-12" db="EMBL/GenBank/DDBJ databases">
        <title>The Genome Sequence of Aphanomyces invadans NJM9701.</title>
        <authorList>
            <consortium name="The Broad Institute Genomics Platform"/>
            <person name="Russ C."/>
            <person name="Tyler B."/>
            <person name="van West P."/>
            <person name="Dieguez-Uribeondo J."/>
            <person name="Young S.K."/>
            <person name="Zeng Q."/>
            <person name="Gargeya S."/>
            <person name="Fitzgerald M."/>
            <person name="Abouelleil A."/>
            <person name="Alvarado L."/>
            <person name="Chapman S.B."/>
            <person name="Gainer-Dewar J."/>
            <person name="Goldberg J."/>
            <person name="Griggs A."/>
            <person name="Gujja S."/>
            <person name="Hansen M."/>
            <person name="Howarth C."/>
            <person name="Imamovic A."/>
            <person name="Ireland A."/>
            <person name="Larimer J."/>
            <person name="McCowan C."/>
            <person name="Murphy C."/>
            <person name="Pearson M."/>
            <person name="Poon T.W."/>
            <person name="Priest M."/>
            <person name="Roberts A."/>
            <person name="Saif S."/>
            <person name="Shea T."/>
            <person name="Sykes S."/>
            <person name="Wortman J."/>
            <person name="Nusbaum C."/>
            <person name="Birren B."/>
        </authorList>
    </citation>
    <scope>NUCLEOTIDE SEQUENCE [LARGE SCALE GENOMIC DNA]</scope>
    <source>
        <strain evidence="2">NJM9701</strain>
    </source>
</reference>
<protein>
    <recommendedName>
        <fullName evidence="3">Transmembrane protein 70</fullName>
    </recommendedName>
</protein>
<evidence type="ECO:0008006" key="3">
    <source>
        <dbReference type="Google" id="ProtNLM"/>
    </source>
</evidence>
<dbReference type="STRING" id="157072.A0A024U8Q8"/>
<keyword evidence="1" id="KW-1133">Transmembrane helix</keyword>
<feature type="transmembrane region" description="Helical" evidence="1">
    <location>
        <begin position="88"/>
        <end position="111"/>
    </location>
</feature>
<dbReference type="GeneID" id="20083549"/>
<dbReference type="eggNOG" id="KOG4478">
    <property type="taxonomic scope" value="Eukaryota"/>
</dbReference>
<gene>
    <name evidence="2" type="ORF">H310_06499</name>
</gene>
<sequence>MLVRRLAQPVLLRQLHRGTTATGVRNHARYFSIEATDKPEYAKELIYEAPLARPVRMMKAVSITSCTLTSIGMPITCMYGSVTSSLVAQWAMCGTVMIFGMGTTALFHVLFKPYVLRLWINRNSETVTVETLNLLAAKTTTDFQLADATFPDKSMHPMINFKAKDKHYFVHPEAFGEDDRSVVERLLGRPFDELVPKADEAKDVE</sequence>
<name>A0A024U8Q8_9STRA</name>
<dbReference type="AlphaFoldDB" id="A0A024U8Q8"/>
<dbReference type="EMBL" id="KI913962">
    <property type="protein sequence ID" value="ETW01973.1"/>
    <property type="molecule type" value="Genomic_DNA"/>
</dbReference>
<dbReference type="PANTHER" id="PTHR13281">
    <property type="entry name" value="TRANSMEMBRANE PROTEIN 70, MITOCHONDRIAL"/>
    <property type="match status" value="1"/>
</dbReference>
<dbReference type="RefSeq" id="XP_008869821.1">
    <property type="nucleotide sequence ID" value="XM_008871599.1"/>
</dbReference>
<dbReference type="PANTHER" id="PTHR13281:SF0">
    <property type="entry name" value="TRANSMEMBRANE PROTEIN 70, MITOCHONDRIAL"/>
    <property type="match status" value="1"/>
</dbReference>
<keyword evidence="1" id="KW-0812">Transmembrane</keyword>
<dbReference type="GO" id="GO:0033615">
    <property type="term" value="P:mitochondrial proton-transporting ATP synthase complex assembly"/>
    <property type="evidence" value="ECO:0007669"/>
    <property type="project" value="TreeGrafter"/>
</dbReference>
<dbReference type="InterPro" id="IPR045325">
    <property type="entry name" value="TMEM70/TMEM186/TMEM223"/>
</dbReference>
<dbReference type="VEuPathDB" id="FungiDB:H310_06499"/>
<dbReference type="OrthoDB" id="156886at2759"/>
<keyword evidence="1" id="KW-0472">Membrane</keyword>
<organism evidence="2">
    <name type="scientific">Aphanomyces invadans</name>
    <dbReference type="NCBI Taxonomy" id="157072"/>
    <lineage>
        <taxon>Eukaryota</taxon>
        <taxon>Sar</taxon>
        <taxon>Stramenopiles</taxon>
        <taxon>Oomycota</taxon>
        <taxon>Saprolegniomycetes</taxon>
        <taxon>Saprolegniales</taxon>
        <taxon>Verrucalvaceae</taxon>
        <taxon>Aphanomyces</taxon>
    </lineage>
</organism>